<dbReference type="KEGG" id="hni:W911_04860"/>
<proteinExistence type="predicted"/>
<dbReference type="RefSeq" id="WP_023786378.1">
    <property type="nucleotide sequence ID" value="NC_022997.1"/>
</dbReference>
<reference evidence="1 2" key="1">
    <citation type="journal article" date="2014" name="Genome Announc.">
        <title>Complete Genome Sequence of Hyphomicrobium nitrativorans Strain NL23, a Denitrifying Bacterium Isolated from Biofilm of a Methanol-Fed Denitrification System Treating Seawater at the Montreal Biodome.</title>
        <authorList>
            <person name="Martineau C."/>
            <person name="Villeneuve C."/>
            <person name="Mauffrey F."/>
            <person name="Villemur R."/>
        </authorList>
    </citation>
    <scope>NUCLEOTIDE SEQUENCE [LARGE SCALE GENOMIC DNA]</scope>
    <source>
        <strain evidence="1">NL23</strain>
    </source>
</reference>
<evidence type="ECO:0000313" key="1">
    <source>
        <dbReference type="EMBL" id="AHB47864.1"/>
    </source>
</evidence>
<dbReference type="PATRIC" id="fig|1029756.8.peg.1021"/>
<protein>
    <submittedName>
        <fullName evidence="1">Uncharacterized protein</fullName>
    </submittedName>
</protein>
<dbReference type="AlphaFoldDB" id="V5SD40"/>
<dbReference type="HOGENOM" id="CLU_196550_0_0_5"/>
<name>V5SD40_9HYPH</name>
<dbReference type="OrthoDB" id="8455641at2"/>
<evidence type="ECO:0000313" key="2">
    <source>
        <dbReference type="Proteomes" id="UP000018542"/>
    </source>
</evidence>
<organism evidence="1 2">
    <name type="scientific">Hyphomicrobium nitrativorans NL23</name>
    <dbReference type="NCBI Taxonomy" id="1029756"/>
    <lineage>
        <taxon>Bacteria</taxon>
        <taxon>Pseudomonadati</taxon>
        <taxon>Pseudomonadota</taxon>
        <taxon>Alphaproteobacteria</taxon>
        <taxon>Hyphomicrobiales</taxon>
        <taxon>Hyphomicrobiaceae</taxon>
        <taxon>Hyphomicrobium</taxon>
    </lineage>
</organism>
<sequence>MAAHRFKVGQRVIFHSPRRSVGPSVVTVLRLLPIEGQDLTYRIKATEEGFERVAKERELASLQEENA</sequence>
<dbReference type="EMBL" id="CP006912">
    <property type="protein sequence ID" value="AHB47864.1"/>
    <property type="molecule type" value="Genomic_DNA"/>
</dbReference>
<dbReference type="STRING" id="1029756.W911_04860"/>
<dbReference type="Proteomes" id="UP000018542">
    <property type="component" value="Chromosome"/>
</dbReference>
<keyword evidence="2" id="KW-1185">Reference proteome</keyword>
<gene>
    <name evidence="1" type="ORF">W911_04860</name>
</gene>
<accession>V5SD40</accession>